<name>A0A1B6FZU3_9HEMI</name>
<evidence type="ECO:0000256" key="4">
    <source>
        <dbReference type="ARBA" id="ARBA00022787"/>
    </source>
</evidence>
<protein>
    <submittedName>
        <fullName evidence="8">Uncharacterized protein</fullName>
    </submittedName>
</protein>
<gene>
    <name evidence="8" type="ORF">g.1301</name>
</gene>
<dbReference type="InterPro" id="IPR023395">
    <property type="entry name" value="MCP_dom_sf"/>
</dbReference>
<keyword evidence="4" id="KW-1000">Mitochondrion outer membrane</keyword>
<dbReference type="Gene3D" id="1.50.40.10">
    <property type="entry name" value="Mitochondrial carrier domain"/>
    <property type="match status" value="1"/>
</dbReference>
<dbReference type="AlphaFoldDB" id="A0A1B6FZU3"/>
<evidence type="ECO:0000256" key="7">
    <source>
        <dbReference type="ARBA" id="ARBA00023136"/>
    </source>
</evidence>
<dbReference type="PANTHER" id="PTHR10780">
    <property type="entry name" value="MITOCHONDRIAL CARRIER HOMOLOG"/>
    <property type="match status" value="1"/>
</dbReference>
<reference evidence="8" key="1">
    <citation type="submission" date="2015-11" db="EMBL/GenBank/DDBJ databases">
        <title>De novo transcriptome assembly of four potential Pierce s Disease insect vectors from Arizona vineyards.</title>
        <authorList>
            <person name="Tassone E.E."/>
        </authorList>
    </citation>
    <scope>NUCLEOTIDE SEQUENCE</scope>
</reference>
<evidence type="ECO:0000256" key="2">
    <source>
        <dbReference type="ARBA" id="ARBA00022692"/>
    </source>
</evidence>
<dbReference type="GO" id="GO:0005741">
    <property type="term" value="C:mitochondrial outer membrane"/>
    <property type="evidence" value="ECO:0007669"/>
    <property type="project" value="UniProtKB-SubCell"/>
</dbReference>
<evidence type="ECO:0000313" key="8">
    <source>
        <dbReference type="EMBL" id="JAS55709.1"/>
    </source>
</evidence>
<comment type="subcellular location">
    <subcellularLocation>
        <location evidence="1">Mitochondrion outer membrane</location>
        <topology evidence="1">Multi-pass membrane protein</topology>
    </subcellularLocation>
</comment>
<proteinExistence type="predicted"/>
<dbReference type="EMBL" id="GECZ01014060">
    <property type="protein sequence ID" value="JAS55709.1"/>
    <property type="molecule type" value="Transcribed_RNA"/>
</dbReference>
<evidence type="ECO:0000256" key="3">
    <source>
        <dbReference type="ARBA" id="ARBA00022737"/>
    </source>
</evidence>
<keyword evidence="5" id="KW-1133">Transmembrane helix</keyword>
<evidence type="ECO:0000256" key="1">
    <source>
        <dbReference type="ARBA" id="ARBA00004374"/>
    </source>
</evidence>
<dbReference type="SUPFAM" id="SSF103506">
    <property type="entry name" value="Mitochondrial carrier"/>
    <property type="match status" value="1"/>
</dbReference>
<evidence type="ECO:0000256" key="6">
    <source>
        <dbReference type="ARBA" id="ARBA00023128"/>
    </source>
</evidence>
<organism evidence="8">
    <name type="scientific">Cuerna arida</name>
    <dbReference type="NCBI Taxonomy" id="1464854"/>
    <lineage>
        <taxon>Eukaryota</taxon>
        <taxon>Metazoa</taxon>
        <taxon>Ecdysozoa</taxon>
        <taxon>Arthropoda</taxon>
        <taxon>Hexapoda</taxon>
        <taxon>Insecta</taxon>
        <taxon>Pterygota</taxon>
        <taxon>Neoptera</taxon>
        <taxon>Paraneoptera</taxon>
        <taxon>Hemiptera</taxon>
        <taxon>Auchenorrhyncha</taxon>
        <taxon>Membracoidea</taxon>
        <taxon>Cicadellidae</taxon>
        <taxon>Cicadellinae</taxon>
        <taxon>Proconiini</taxon>
        <taxon>Cuerna</taxon>
    </lineage>
</organism>
<feature type="non-terminal residue" evidence="8">
    <location>
        <position position="138"/>
    </location>
</feature>
<keyword evidence="2" id="KW-0812">Transmembrane</keyword>
<keyword evidence="6" id="KW-0496">Mitochondrion</keyword>
<keyword evidence="7" id="KW-0472">Membrane</keyword>
<dbReference type="PANTHER" id="PTHR10780:SF18">
    <property type="entry name" value="LD43650P"/>
    <property type="match status" value="1"/>
</dbReference>
<sequence length="138" mass="15394">MIVADLFSTVLYQPFYNARVLMQLGYEPIQPVLGTSLLGRKAYFLPNVFHYLGYIVDNRGSTSLFIGLTPKLVQKLITKKISDQFKPALVATCFSCTYGVSDDDSDDECVSYDDNSDDNGSVDADFRCSVKCFIQTLT</sequence>
<accession>A0A1B6FZU3</accession>
<evidence type="ECO:0000256" key="5">
    <source>
        <dbReference type="ARBA" id="ARBA00022989"/>
    </source>
</evidence>
<keyword evidence="3" id="KW-0677">Repeat</keyword>